<evidence type="ECO:0000313" key="2">
    <source>
        <dbReference type="Proteomes" id="UP000191144"/>
    </source>
</evidence>
<gene>
    <name evidence="1" type="ORF">LAME_0F11254G</name>
</gene>
<dbReference type="OrthoDB" id="4036065at2759"/>
<proteinExistence type="predicted"/>
<evidence type="ECO:0000313" key="1">
    <source>
        <dbReference type="EMBL" id="SCU95222.1"/>
    </source>
</evidence>
<dbReference type="InterPro" id="IPR018847">
    <property type="entry name" value="Monopolin_cplx_su_Mam1"/>
</dbReference>
<reference evidence="2" key="1">
    <citation type="submission" date="2016-03" db="EMBL/GenBank/DDBJ databases">
        <authorList>
            <person name="Devillers Hugo."/>
        </authorList>
    </citation>
    <scope>NUCLEOTIDE SEQUENCE [LARGE SCALE GENOMIC DNA]</scope>
</reference>
<sequence length="297" mass="34058">MKVLGPKDTNVYRSKTPSQLKIGKKRPATARKHLVRELKHEGIKPHVVTNSSSGMAPENIREPLPVSLLEAANDVENKELERLPTPELLTQYALDQIQFVLCEREMETAPCGHPFCQKLRTVKLSLPELRNLLLFELEMIPEQFRAEMTSLRGGCYCKQVYNQLWPDWKTPSKSNPEDNKPTNCEGFPIGQLFIGEPISQSQFQAIFPIKTSDRVRSRRKAMPRSLLAQRNQTSVFDEPFNPTDLLKDSSSISLSTYGHRFDQYPDDSRRRNRLNCILGREIRKPHEMKPSSSKENA</sequence>
<dbReference type="Pfam" id="PF10434">
    <property type="entry name" value="MAM1"/>
    <property type="match status" value="1"/>
</dbReference>
<dbReference type="Proteomes" id="UP000191144">
    <property type="component" value="Chromosome F"/>
</dbReference>
<protein>
    <submittedName>
        <fullName evidence="1">LAME_0F11254g1_1</fullName>
    </submittedName>
</protein>
<keyword evidence="2" id="KW-1185">Reference proteome</keyword>
<dbReference type="EMBL" id="LT598477">
    <property type="protein sequence ID" value="SCU95222.1"/>
    <property type="molecule type" value="Genomic_DNA"/>
</dbReference>
<name>A0A1G4JW13_9SACH</name>
<organism evidence="1 2">
    <name type="scientific">Lachancea meyersii CBS 8951</name>
    <dbReference type="NCBI Taxonomy" id="1266667"/>
    <lineage>
        <taxon>Eukaryota</taxon>
        <taxon>Fungi</taxon>
        <taxon>Dikarya</taxon>
        <taxon>Ascomycota</taxon>
        <taxon>Saccharomycotina</taxon>
        <taxon>Saccharomycetes</taxon>
        <taxon>Saccharomycetales</taxon>
        <taxon>Saccharomycetaceae</taxon>
        <taxon>Lachancea</taxon>
    </lineage>
</organism>
<dbReference type="AlphaFoldDB" id="A0A1G4JW13"/>
<accession>A0A1G4JW13</accession>